<name>A0A1I6V8L6_9GAMM</name>
<dbReference type="Gene3D" id="3.40.390.10">
    <property type="entry name" value="Collagenase (Catalytic Domain)"/>
    <property type="match status" value="1"/>
</dbReference>
<accession>A0A1I6V8L6</accession>
<dbReference type="Pfam" id="PF00413">
    <property type="entry name" value="Peptidase_M10"/>
    <property type="match status" value="1"/>
</dbReference>
<dbReference type="Proteomes" id="UP000182827">
    <property type="component" value="Unassembled WGS sequence"/>
</dbReference>
<dbReference type="GO" id="GO:0004222">
    <property type="term" value="F:metalloendopeptidase activity"/>
    <property type="evidence" value="ECO:0007669"/>
    <property type="project" value="InterPro"/>
</dbReference>
<evidence type="ECO:0000256" key="3">
    <source>
        <dbReference type="ARBA" id="ARBA00022801"/>
    </source>
</evidence>
<reference evidence="8" key="1">
    <citation type="submission" date="2016-10" db="EMBL/GenBank/DDBJ databases">
        <authorList>
            <person name="Varghese N."/>
            <person name="Submissions S."/>
        </authorList>
    </citation>
    <scope>NUCLEOTIDE SEQUENCE [LARGE SCALE GENOMIC DNA]</scope>
    <source>
        <strain evidence="8">ANC 5076</strain>
    </source>
</reference>
<evidence type="ECO:0000256" key="5">
    <source>
        <dbReference type="SAM" id="Coils"/>
    </source>
</evidence>
<sequence length="303" mass="35868">MRMLSLILAVIWLLLMTYQTHQHHQLRYNAVSDRLKHPFDTRLRYRIAEVDPRFGLSKQQIIQLSQQATDIWKLGTGKDYFIYDPNAKLTIHLIYDERQDESNQRRQQLGNIEQNQQIWSNKNQKLKQLKDEIDHANILLDTKKIQLDAQLQQYNQQIAMLNQNGGVHPSQRDLFIQQRHQLQQQIFALEQEIHLYNQKIQQLNHQVSELNQINNQLNQSIDQFNQRFQARLFDKGLFNGKQINIYEFSSTDDLRLTLAHEFGHALGLKHNQDPVALMYPLMQDQNMQNFSLTPADLALLHAR</sequence>
<dbReference type="RefSeq" id="WP_074947121.1">
    <property type="nucleotide sequence ID" value="NZ_FOZU01000022.1"/>
</dbReference>
<keyword evidence="3" id="KW-0378">Hydrolase</keyword>
<evidence type="ECO:0000313" key="7">
    <source>
        <dbReference type="EMBL" id="SFT09934.1"/>
    </source>
</evidence>
<gene>
    <name evidence="7" type="ORF">SAMN05444586_10227</name>
</gene>
<keyword evidence="4" id="KW-0862">Zinc</keyword>
<keyword evidence="2" id="KW-0479">Metal-binding</keyword>
<keyword evidence="1" id="KW-0645">Protease</keyword>
<dbReference type="EMBL" id="FOZU01000022">
    <property type="protein sequence ID" value="SFT09934.1"/>
    <property type="molecule type" value="Genomic_DNA"/>
</dbReference>
<feature type="domain" description="Peptidase M10 metallopeptidase" evidence="6">
    <location>
        <begin position="181"/>
        <end position="298"/>
    </location>
</feature>
<dbReference type="SUPFAM" id="SSF55486">
    <property type="entry name" value="Metalloproteases ('zincins'), catalytic domain"/>
    <property type="match status" value="1"/>
</dbReference>
<dbReference type="AlphaFoldDB" id="A0A1I6V8L6"/>
<protein>
    <submittedName>
        <fullName evidence="7">Matrixin</fullName>
    </submittedName>
</protein>
<proteinExistence type="predicted"/>
<dbReference type="GO" id="GO:0006508">
    <property type="term" value="P:proteolysis"/>
    <property type="evidence" value="ECO:0007669"/>
    <property type="project" value="UniProtKB-KW"/>
</dbReference>
<organism evidence="7 8">
    <name type="scientific">Acinetobacter bohemicus</name>
    <dbReference type="NCBI Taxonomy" id="1435036"/>
    <lineage>
        <taxon>Bacteria</taxon>
        <taxon>Pseudomonadati</taxon>
        <taxon>Pseudomonadota</taxon>
        <taxon>Gammaproteobacteria</taxon>
        <taxon>Moraxellales</taxon>
        <taxon>Moraxellaceae</taxon>
        <taxon>Acinetobacter</taxon>
    </lineage>
</organism>
<feature type="coiled-coil region" evidence="5">
    <location>
        <begin position="126"/>
        <end position="227"/>
    </location>
</feature>
<dbReference type="InterPro" id="IPR024079">
    <property type="entry name" value="MetalloPept_cat_dom_sf"/>
</dbReference>
<evidence type="ECO:0000313" key="8">
    <source>
        <dbReference type="Proteomes" id="UP000182827"/>
    </source>
</evidence>
<keyword evidence="8" id="KW-1185">Reference proteome</keyword>
<evidence type="ECO:0000259" key="6">
    <source>
        <dbReference type="Pfam" id="PF00413"/>
    </source>
</evidence>
<dbReference type="GO" id="GO:0008270">
    <property type="term" value="F:zinc ion binding"/>
    <property type="evidence" value="ECO:0007669"/>
    <property type="project" value="InterPro"/>
</dbReference>
<evidence type="ECO:0000256" key="1">
    <source>
        <dbReference type="ARBA" id="ARBA00022670"/>
    </source>
</evidence>
<evidence type="ECO:0000256" key="4">
    <source>
        <dbReference type="ARBA" id="ARBA00022833"/>
    </source>
</evidence>
<dbReference type="InterPro" id="IPR001818">
    <property type="entry name" value="Pept_M10_metallopeptidase"/>
</dbReference>
<keyword evidence="5" id="KW-0175">Coiled coil</keyword>
<evidence type="ECO:0000256" key="2">
    <source>
        <dbReference type="ARBA" id="ARBA00022723"/>
    </source>
</evidence>
<dbReference type="GO" id="GO:0031012">
    <property type="term" value="C:extracellular matrix"/>
    <property type="evidence" value="ECO:0007669"/>
    <property type="project" value="InterPro"/>
</dbReference>